<evidence type="ECO:0000313" key="2">
    <source>
        <dbReference type="Proteomes" id="UP000266441"/>
    </source>
</evidence>
<gene>
    <name evidence="1" type="ORF">D1164_13395</name>
</gene>
<organism evidence="1 2">
    <name type="scientific">Mariniphaga sediminis</name>
    <dbReference type="NCBI Taxonomy" id="1628158"/>
    <lineage>
        <taxon>Bacteria</taxon>
        <taxon>Pseudomonadati</taxon>
        <taxon>Bacteroidota</taxon>
        <taxon>Bacteroidia</taxon>
        <taxon>Marinilabiliales</taxon>
        <taxon>Prolixibacteraceae</taxon>
        <taxon>Mariniphaga</taxon>
    </lineage>
</organism>
<keyword evidence="2" id="KW-1185">Reference proteome</keyword>
<dbReference type="Proteomes" id="UP000266441">
    <property type="component" value="Unassembled WGS sequence"/>
</dbReference>
<comment type="caution">
    <text evidence="1">The sequence shown here is derived from an EMBL/GenBank/DDBJ whole genome shotgun (WGS) entry which is preliminary data.</text>
</comment>
<sequence>MKIKIPYAGKSLFLKNVLFHPGHALISVKNQNSYCAPLVVFGYTTNKNSVTQHEIVTVKLNCRRVFTVKNNFNRGITGGIST</sequence>
<dbReference type="EMBL" id="QWET01000009">
    <property type="protein sequence ID" value="RIH64633.1"/>
    <property type="molecule type" value="Genomic_DNA"/>
</dbReference>
<accession>A0A399CZP9</accession>
<reference evidence="1 2" key="1">
    <citation type="journal article" date="2015" name="Int. J. Syst. Evol. Microbiol.">
        <title>Mariniphaga sediminis sp. nov., isolated from coastal sediment.</title>
        <authorList>
            <person name="Wang F.Q."/>
            <person name="Shen Q.Y."/>
            <person name="Chen G.J."/>
            <person name="Du Z.J."/>
        </authorList>
    </citation>
    <scope>NUCLEOTIDE SEQUENCE [LARGE SCALE GENOMIC DNA]</scope>
    <source>
        <strain evidence="1 2">SY21</strain>
    </source>
</reference>
<evidence type="ECO:0000313" key="1">
    <source>
        <dbReference type="EMBL" id="RIH64633.1"/>
    </source>
</evidence>
<dbReference type="AlphaFoldDB" id="A0A399CZP9"/>
<protein>
    <submittedName>
        <fullName evidence="1">Uncharacterized protein</fullName>
    </submittedName>
</protein>
<name>A0A399CZP9_9BACT</name>
<proteinExistence type="predicted"/>